<feature type="region of interest" description="Disordered" evidence="5">
    <location>
        <begin position="341"/>
        <end position="405"/>
    </location>
</feature>
<organism evidence="8 9">
    <name type="scientific">Demequina activiva</name>
    <dbReference type="NCBI Taxonomy" id="1582364"/>
    <lineage>
        <taxon>Bacteria</taxon>
        <taxon>Bacillati</taxon>
        <taxon>Actinomycetota</taxon>
        <taxon>Actinomycetes</taxon>
        <taxon>Micrococcales</taxon>
        <taxon>Demequinaceae</taxon>
        <taxon>Demequina</taxon>
    </lineage>
</organism>
<dbReference type="GO" id="GO:0016020">
    <property type="term" value="C:membrane"/>
    <property type="evidence" value="ECO:0007669"/>
    <property type="project" value="UniProtKB-SubCell"/>
</dbReference>
<evidence type="ECO:0000256" key="3">
    <source>
        <dbReference type="ARBA" id="ARBA00022989"/>
    </source>
</evidence>
<dbReference type="AlphaFoldDB" id="A0A919UJ30"/>
<feature type="transmembrane region" description="Helical" evidence="6">
    <location>
        <begin position="127"/>
        <end position="148"/>
    </location>
</feature>
<dbReference type="Pfam" id="PF00924">
    <property type="entry name" value="MS_channel_2nd"/>
    <property type="match status" value="1"/>
</dbReference>
<keyword evidence="2 6" id="KW-0812">Transmembrane</keyword>
<evidence type="ECO:0000256" key="1">
    <source>
        <dbReference type="ARBA" id="ARBA00004370"/>
    </source>
</evidence>
<dbReference type="InterPro" id="IPR006685">
    <property type="entry name" value="MscS_channel_2nd"/>
</dbReference>
<feature type="domain" description="Mechanosensitive ion channel MscS" evidence="7">
    <location>
        <begin position="176"/>
        <end position="242"/>
    </location>
</feature>
<evidence type="ECO:0000259" key="7">
    <source>
        <dbReference type="Pfam" id="PF00924"/>
    </source>
</evidence>
<evidence type="ECO:0000256" key="6">
    <source>
        <dbReference type="SAM" id="Phobius"/>
    </source>
</evidence>
<feature type="transmembrane region" description="Helical" evidence="6">
    <location>
        <begin position="51"/>
        <end position="68"/>
    </location>
</feature>
<keyword evidence="9" id="KW-1185">Reference proteome</keyword>
<keyword evidence="3 6" id="KW-1133">Transmembrane helix</keyword>
<dbReference type="EMBL" id="BONR01000001">
    <property type="protein sequence ID" value="GIG53350.1"/>
    <property type="molecule type" value="Genomic_DNA"/>
</dbReference>
<dbReference type="Gene3D" id="1.10.287.1260">
    <property type="match status" value="1"/>
</dbReference>
<evidence type="ECO:0000256" key="2">
    <source>
        <dbReference type="ARBA" id="ARBA00022692"/>
    </source>
</evidence>
<protein>
    <submittedName>
        <fullName evidence="8">Mechanosensitive ion channel protein MscS</fullName>
    </submittedName>
</protein>
<dbReference type="Gene3D" id="2.30.30.60">
    <property type="match status" value="1"/>
</dbReference>
<dbReference type="GO" id="GO:0055085">
    <property type="term" value="P:transmembrane transport"/>
    <property type="evidence" value="ECO:0007669"/>
    <property type="project" value="InterPro"/>
</dbReference>
<keyword evidence="4 6" id="KW-0472">Membrane</keyword>
<feature type="transmembrane region" description="Helical" evidence="6">
    <location>
        <begin position="6"/>
        <end position="30"/>
    </location>
</feature>
<evidence type="ECO:0000256" key="5">
    <source>
        <dbReference type="SAM" id="MobiDB-lite"/>
    </source>
</evidence>
<dbReference type="Proteomes" id="UP000652354">
    <property type="component" value="Unassembled WGS sequence"/>
</dbReference>
<dbReference type="PANTHER" id="PTHR30566">
    <property type="entry name" value="YNAI-RELATED MECHANOSENSITIVE ION CHANNEL"/>
    <property type="match status" value="1"/>
</dbReference>
<name>A0A919UJ30_9MICO</name>
<feature type="transmembrane region" description="Helical" evidence="6">
    <location>
        <begin position="154"/>
        <end position="173"/>
    </location>
</feature>
<dbReference type="InterPro" id="IPR010920">
    <property type="entry name" value="LSM_dom_sf"/>
</dbReference>
<comment type="caution">
    <text evidence="8">The sequence shown here is derived from an EMBL/GenBank/DDBJ whole genome shotgun (WGS) entry which is preliminary data.</text>
</comment>
<evidence type="ECO:0000256" key="4">
    <source>
        <dbReference type="ARBA" id="ARBA00023136"/>
    </source>
</evidence>
<proteinExistence type="predicted"/>
<comment type="subcellular location">
    <subcellularLocation>
        <location evidence="1">Membrane</location>
    </subcellularLocation>
</comment>
<gene>
    <name evidence="8" type="ORF">Dac01nite_01020</name>
</gene>
<evidence type="ECO:0000313" key="8">
    <source>
        <dbReference type="EMBL" id="GIG53350.1"/>
    </source>
</evidence>
<dbReference type="RefSeq" id="WP_203652827.1">
    <property type="nucleotide sequence ID" value="NZ_BONR01000001.1"/>
</dbReference>
<evidence type="ECO:0000313" key="9">
    <source>
        <dbReference type="Proteomes" id="UP000652354"/>
    </source>
</evidence>
<dbReference type="SUPFAM" id="SSF50182">
    <property type="entry name" value="Sm-like ribonucleoproteins"/>
    <property type="match status" value="1"/>
</dbReference>
<accession>A0A919UJ30</accession>
<dbReference type="PANTHER" id="PTHR30566:SF25">
    <property type="entry name" value="INNER MEMBRANE PROTEIN"/>
    <property type="match status" value="1"/>
</dbReference>
<dbReference type="InterPro" id="IPR023408">
    <property type="entry name" value="MscS_beta-dom_sf"/>
</dbReference>
<sequence length="405" mass="43956">MLGDWLGTAGTIAIAVGASLVVALAIEGVVRLVARRQQWARDLMARLRRPFWLLMAVLGAWVGTHAAIPESMWLGGISRAFTIVAIASLAWLLIASVQFVADLALAFNRIDVPDNRVARKLHTQALIMRRLAIALIVVIAIGAALLTFDSVRALGASVLASAGIASIVAGLAAQSVLANMFAGLQLVFSDALRVDDVIVAEGEWGKVGEITLSYVVLDLWDDRRLILPCTYFTSTPYQNWTRQGSELLGSVEFDLDWRVSPQRMREHLEQVLTQTPLYDGRASVLQVTEATGGMVRVRILVTAADAPTLFDLRCFVREAMVLWVQGEMPDAAPTQRVLVSEPAAPAKRGRKEPETAGESGLFSGSAEAEQRASHFTHGTPREGRTEEVPMVTVELAAPAEVRTRD</sequence>
<reference evidence="8" key="1">
    <citation type="submission" date="2021-01" db="EMBL/GenBank/DDBJ databases">
        <title>Whole genome shotgun sequence of Demequina activiva NBRC 110675.</title>
        <authorList>
            <person name="Komaki H."/>
            <person name="Tamura T."/>
        </authorList>
    </citation>
    <scope>NUCLEOTIDE SEQUENCE</scope>
    <source>
        <strain evidence="8">NBRC 110675</strain>
    </source>
</reference>
<feature type="transmembrane region" description="Helical" evidence="6">
    <location>
        <begin position="80"/>
        <end position="107"/>
    </location>
</feature>